<keyword evidence="3" id="KW-1185">Reference proteome</keyword>
<dbReference type="InterPro" id="IPR051344">
    <property type="entry name" value="Vgb"/>
</dbReference>
<gene>
    <name evidence="2" type="ORF">J0A66_13465</name>
</gene>
<dbReference type="Pfam" id="PF24684">
    <property type="entry name" value="Vgb_lyase"/>
    <property type="match status" value="1"/>
</dbReference>
<proteinExistence type="predicted"/>
<accession>A0A939DPE4</accession>
<dbReference type="GO" id="GO:0016829">
    <property type="term" value="F:lyase activity"/>
    <property type="evidence" value="ECO:0007669"/>
    <property type="project" value="UniProtKB-KW"/>
</dbReference>
<reference evidence="2" key="1">
    <citation type="submission" date="2021-03" db="EMBL/GenBank/DDBJ databases">
        <title>novel species isolated from a fishpond in China.</title>
        <authorList>
            <person name="Lu H."/>
            <person name="Cai Z."/>
        </authorList>
    </citation>
    <scope>NUCLEOTIDE SEQUENCE</scope>
    <source>
        <strain evidence="2">JCM 30855</strain>
    </source>
</reference>
<dbReference type="Proteomes" id="UP000664654">
    <property type="component" value="Unassembled WGS sequence"/>
</dbReference>
<sequence>MKLSLLVSICLSCLLLLPPTLAASTPVAKIQEWQVPWPDSRPRDPYVAGPDRIWFVGQKGDYVASFKPSDEDFKRYDLAPGTGPHNLIVDKRGVWYAGNQAAHIGLLEPDTGNIDKFTLPGEGRRDVHTLHFDSKGNIWFTVQWGNQVGYFDANSKTFRTYEVATDSARPYGIIVHQDQPWIAYFASNKLATIKNDQLVELPLPRKQTLPRRLAVTPDNNIWYVDYGAGYLGRVNPDSGAVKEWRTPAAQNSRPYAMASDSKGWLWLVETGVQPNRLVGFNSQTETFSEPVPIPSGGGAIRHMVYDADSHSLWFGTDANTLGQARLNN</sequence>
<name>A0A939DPE4_9ALTE</name>
<dbReference type="RefSeq" id="WP_206574352.1">
    <property type="nucleotide sequence ID" value="NZ_JAFKCV010000007.1"/>
</dbReference>
<comment type="caution">
    <text evidence="2">The sequence shown here is derived from an EMBL/GenBank/DDBJ whole genome shotgun (WGS) entry which is preliminary data.</text>
</comment>
<dbReference type="PANTHER" id="PTHR40274">
    <property type="entry name" value="VIRGINIAMYCIN B LYASE"/>
    <property type="match status" value="1"/>
</dbReference>
<evidence type="ECO:0000313" key="3">
    <source>
        <dbReference type="Proteomes" id="UP000664654"/>
    </source>
</evidence>
<keyword evidence="1" id="KW-0732">Signal</keyword>
<protein>
    <submittedName>
        <fullName evidence="2">Lyase</fullName>
    </submittedName>
</protein>
<dbReference type="SUPFAM" id="SSF101898">
    <property type="entry name" value="NHL repeat"/>
    <property type="match status" value="1"/>
</dbReference>
<dbReference type="AlphaFoldDB" id="A0A939DPE4"/>
<organism evidence="2 3">
    <name type="scientific">Bowmanella dokdonensis</name>
    <dbReference type="NCBI Taxonomy" id="751969"/>
    <lineage>
        <taxon>Bacteria</taxon>
        <taxon>Pseudomonadati</taxon>
        <taxon>Pseudomonadota</taxon>
        <taxon>Gammaproteobacteria</taxon>
        <taxon>Alteromonadales</taxon>
        <taxon>Alteromonadaceae</taxon>
        <taxon>Bowmanella</taxon>
    </lineage>
</organism>
<dbReference type="EMBL" id="JAFKCV010000007">
    <property type="protein sequence ID" value="MBN7826238.1"/>
    <property type="molecule type" value="Genomic_DNA"/>
</dbReference>
<dbReference type="Gene3D" id="2.130.10.10">
    <property type="entry name" value="YVTN repeat-like/Quinoprotein amine dehydrogenase"/>
    <property type="match status" value="1"/>
</dbReference>
<evidence type="ECO:0000256" key="1">
    <source>
        <dbReference type="SAM" id="SignalP"/>
    </source>
</evidence>
<dbReference type="InterPro" id="IPR015943">
    <property type="entry name" value="WD40/YVTN_repeat-like_dom_sf"/>
</dbReference>
<evidence type="ECO:0000313" key="2">
    <source>
        <dbReference type="EMBL" id="MBN7826238.1"/>
    </source>
</evidence>
<feature type="chain" id="PRO_5037189160" evidence="1">
    <location>
        <begin position="23"/>
        <end position="328"/>
    </location>
</feature>
<keyword evidence="2" id="KW-0456">Lyase</keyword>
<dbReference type="PANTHER" id="PTHR40274:SF3">
    <property type="entry name" value="VIRGINIAMYCIN B LYASE"/>
    <property type="match status" value="1"/>
</dbReference>
<feature type="signal peptide" evidence="1">
    <location>
        <begin position="1"/>
        <end position="22"/>
    </location>
</feature>